<evidence type="ECO:0000256" key="1">
    <source>
        <dbReference type="SAM" id="MobiDB-lite"/>
    </source>
</evidence>
<protein>
    <submittedName>
        <fullName evidence="2">Uncharacterized protein</fullName>
    </submittedName>
</protein>
<dbReference type="EMBL" id="BK016224">
    <property type="protein sequence ID" value="DAG03147.1"/>
    <property type="molecule type" value="Genomic_DNA"/>
</dbReference>
<feature type="region of interest" description="Disordered" evidence="1">
    <location>
        <begin position="1"/>
        <end position="22"/>
    </location>
</feature>
<sequence length="32" mass="3528">MIHQLGGYDPTEEQTAQADGMSRELCGDIFDV</sequence>
<accession>A0A8S5V927</accession>
<reference evidence="2" key="1">
    <citation type="journal article" date="2021" name="Proc. Natl. Acad. Sci. U.S.A.">
        <title>A Catalog of Tens of Thousands of Viruses from Human Metagenomes Reveals Hidden Associations with Chronic Diseases.</title>
        <authorList>
            <person name="Tisza M.J."/>
            <person name="Buck C.B."/>
        </authorList>
    </citation>
    <scope>NUCLEOTIDE SEQUENCE</scope>
    <source>
        <strain evidence="2">CtCpR1</strain>
    </source>
</reference>
<proteinExistence type="predicted"/>
<name>A0A8S5V927_9CAUD</name>
<evidence type="ECO:0000313" key="2">
    <source>
        <dbReference type="EMBL" id="DAG03147.1"/>
    </source>
</evidence>
<organism evidence="2">
    <name type="scientific">Caudovirales sp. ctCpR1</name>
    <dbReference type="NCBI Taxonomy" id="2825760"/>
    <lineage>
        <taxon>Viruses</taxon>
        <taxon>Duplodnaviria</taxon>
        <taxon>Heunggongvirae</taxon>
        <taxon>Uroviricota</taxon>
        <taxon>Caudoviricetes</taxon>
    </lineage>
</organism>